<dbReference type="InterPro" id="IPR003439">
    <property type="entry name" value="ABC_transporter-like_ATP-bd"/>
</dbReference>
<feature type="domain" description="ABC transmembrane type-1" evidence="13">
    <location>
        <begin position="179"/>
        <end position="459"/>
    </location>
</feature>
<dbReference type="NCBIfam" id="TIGR03796">
    <property type="entry name" value="NHLM_micro_ABC1"/>
    <property type="match status" value="1"/>
</dbReference>
<keyword evidence="7" id="KW-0645">Protease</keyword>
<evidence type="ECO:0000256" key="8">
    <source>
        <dbReference type="ARBA" id="ARBA00022840"/>
    </source>
</evidence>
<evidence type="ECO:0000256" key="1">
    <source>
        <dbReference type="ARBA" id="ARBA00004651"/>
    </source>
</evidence>
<dbReference type="GO" id="GO:0006508">
    <property type="term" value="P:proteolysis"/>
    <property type="evidence" value="ECO:0007669"/>
    <property type="project" value="InterPro"/>
</dbReference>
<dbReference type="InterPro" id="IPR005074">
    <property type="entry name" value="Peptidase_C39"/>
</dbReference>
<evidence type="ECO:0000256" key="10">
    <source>
        <dbReference type="ARBA" id="ARBA00023136"/>
    </source>
</evidence>
<evidence type="ECO:0000259" key="14">
    <source>
        <dbReference type="PROSITE" id="PS50990"/>
    </source>
</evidence>
<dbReference type="SMART" id="SM00382">
    <property type="entry name" value="AAA"/>
    <property type="match status" value="1"/>
</dbReference>
<evidence type="ECO:0000256" key="6">
    <source>
        <dbReference type="ARBA" id="ARBA00022801"/>
    </source>
</evidence>
<dbReference type="PROSITE" id="PS50893">
    <property type="entry name" value="ABC_TRANSPORTER_2"/>
    <property type="match status" value="1"/>
</dbReference>
<dbReference type="AlphaFoldDB" id="A0A1M6UDG1"/>
<keyword evidence="10 11" id="KW-0472">Membrane</keyword>
<dbReference type="GO" id="GO:0005524">
    <property type="term" value="F:ATP binding"/>
    <property type="evidence" value="ECO:0007669"/>
    <property type="project" value="UniProtKB-KW"/>
</dbReference>
<dbReference type="InterPro" id="IPR003593">
    <property type="entry name" value="AAA+_ATPase"/>
</dbReference>
<dbReference type="GO" id="GO:0015421">
    <property type="term" value="F:ABC-type oligopeptide transporter activity"/>
    <property type="evidence" value="ECO:0007669"/>
    <property type="project" value="TreeGrafter"/>
</dbReference>
<dbReference type="PROSITE" id="PS50929">
    <property type="entry name" value="ABC_TM1F"/>
    <property type="match status" value="1"/>
</dbReference>
<feature type="transmembrane region" description="Helical" evidence="11">
    <location>
        <begin position="214"/>
        <end position="235"/>
    </location>
</feature>
<reference evidence="15 16" key="1">
    <citation type="submission" date="2016-11" db="EMBL/GenBank/DDBJ databases">
        <authorList>
            <person name="Jaros S."/>
            <person name="Januszkiewicz K."/>
            <person name="Wedrychowicz H."/>
        </authorList>
    </citation>
    <scope>NUCLEOTIDE SEQUENCE [LARGE SCALE GENOMIC DNA]</scope>
    <source>
        <strain evidence="15 16">HD4</strain>
    </source>
</reference>
<sequence>MGLWEKLITWKGKESCRCKVPTVLQMEATECGAACLAMVLAYYGQWVPLEKLRAECGVNRDGSKASCILKAAKARHCEADGYRWTLQEILELIPEKPFPLIIHWEFNHFVVLEGIKEGMAYLNDPAMGRRRVPLEEFRTSYTGIALYIEPGEGFCPEGKRYNVFADIFRKLFRDKWAALFVLILELCAIVPGLATPVMNQIFMDDILTKKHPDWMFKFCLAMTLAFILSGLMAWLRAVVLTTWQRKLTLADSSGYFWHLLRLPMQFFQQRYAAEVAGRVGFNQSIAEVLSGPAATALLDLLVALFYLLLLLQYSVTLTLIGIAFSSVEIILFFAMRRHLTDLNMRMQQDAAKAYGVAMNGLRMIEIIKANGDEGDFFAKWAGYQTKVLVASQKTTLWSLSVRLLPTLLAGVNSALIMTFGGFSIMEGTMTAGMFIAFQQLMGSFQAPVNALVGLGSTLQVTEMQMQRLNDVRCYEVDDLNFPTPAQQERQSFSRARLSGELTLTDVCFGYSPLEAPLLENFSLHAAPGAWIAVVGASGSGKSTLAKIVTGLYEEWRGTVAFDGIPRRDLPRQVIINSVAAVDQDIFLISGTIAENIALFDCTVAKRDIIQAAKDACIHEDILRLEGGYEARVAEGGLNFSGGQRQRLEIARALAVNPALLVLDEATSALDPITEKQVLENIRHRGCTCLVVAHRLSTIRDCDEIIVLDHGKVVERGRHRQLIGQDGPYKRLIAERDNTARQGEGGTGYAPA</sequence>
<dbReference type="InterPro" id="IPR017871">
    <property type="entry name" value="ABC_transporter-like_CS"/>
</dbReference>
<keyword evidence="5" id="KW-0547">Nucleotide-binding</keyword>
<dbReference type="Gene3D" id="1.20.1560.10">
    <property type="entry name" value="ABC transporter type 1, transmembrane domain"/>
    <property type="match status" value="1"/>
</dbReference>
<dbReference type="PANTHER" id="PTHR43394:SF1">
    <property type="entry name" value="ATP-BINDING CASSETTE SUB-FAMILY B MEMBER 10, MITOCHONDRIAL"/>
    <property type="match status" value="1"/>
</dbReference>
<dbReference type="SUPFAM" id="SSF52540">
    <property type="entry name" value="P-loop containing nucleoside triphosphate hydrolases"/>
    <property type="match status" value="1"/>
</dbReference>
<keyword evidence="2" id="KW-0813">Transport</keyword>
<feature type="transmembrane region" description="Helical" evidence="11">
    <location>
        <begin position="176"/>
        <end position="194"/>
    </location>
</feature>
<gene>
    <name evidence="15" type="ORF">SAMN05216582_1124</name>
</gene>
<feature type="transmembrane region" description="Helical" evidence="11">
    <location>
        <begin position="288"/>
        <end position="309"/>
    </location>
</feature>
<protein>
    <submittedName>
        <fullName evidence="15">NHLM bacteriocin system ABC transporter, peptidase/ATP-binding protein</fullName>
    </submittedName>
</protein>
<evidence type="ECO:0000256" key="7">
    <source>
        <dbReference type="ARBA" id="ARBA00022807"/>
    </source>
</evidence>
<keyword evidence="6" id="KW-0378">Hydrolase</keyword>
<organism evidence="15 16">
    <name type="scientific">Selenomonas ruminantium</name>
    <dbReference type="NCBI Taxonomy" id="971"/>
    <lineage>
        <taxon>Bacteria</taxon>
        <taxon>Bacillati</taxon>
        <taxon>Bacillota</taxon>
        <taxon>Negativicutes</taxon>
        <taxon>Selenomonadales</taxon>
        <taxon>Selenomonadaceae</taxon>
        <taxon>Selenomonas</taxon>
    </lineage>
</organism>
<dbReference type="GO" id="GO:0005886">
    <property type="term" value="C:plasma membrane"/>
    <property type="evidence" value="ECO:0007669"/>
    <property type="project" value="UniProtKB-SubCell"/>
</dbReference>
<dbReference type="SUPFAM" id="SSF90123">
    <property type="entry name" value="ABC transporter transmembrane region"/>
    <property type="match status" value="1"/>
</dbReference>
<dbReference type="Gene3D" id="3.90.70.10">
    <property type="entry name" value="Cysteine proteinases"/>
    <property type="match status" value="1"/>
</dbReference>
<dbReference type="GO" id="GO:0016887">
    <property type="term" value="F:ATP hydrolysis activity"/>
    <property type="evidence" value="ECO:0007669"/>
    <property type="project" value="InterPro"/>
</dbReference>
<feature type="domain" description="ABC transporter" evidence="12">
    <location>
        <begin position="501"/>
        <end position="734"/>
    </location>
</feature>
<dbReference type="OrthoDB" id="9762778at2"/>
<accession>A0A1M6UDG1</accession>
<evidence type="ECO:0000256" key="11">
    <source>
        <dbReference type="SAM" id="Phobius"/>
    </source>
</evidence>
<dbReference type="RefSeq" id="WP_073089595.1">
    <property type="nucleotide sequence ID" value="NZ_FRBC01000012.1"/>
</dbReference>
<name>A0A1M6UDG1_SELRU</name>
<evidence type="ECO:0000313" key="15">
    <source>
        <dbReference type="EMBL" id="SHK67275.1"/>
    </source>
</evidence>
<evidence type="ECO:0000256" key="2">
    <source>
        <dbReference type="ARBA" id="ARBA00022448"/>
    </source>
</evidence>
<evidence type="ECO:0000256" key="3">
    <source>
        <dbReference type="ARBA" id="ARBA00022475"/>
    </source>
</evidence>
<evidence type="ECO:0000256" key="9">
    <source>
        <dbReference type="ARBA" id="ARBA00022989"/>
    </source>
</evidence>
<comment type="subcellular location">
    <subcellularLocation>
        <location evidence="1">Cell membrane</location>
        <topology evidence="1">Multi-pass membrane protein</topology>
    </subcellularLocation>
</comment>
<feature type="transmembrane region" description="Helical" evidence="11">
    <location>
        <begin position="403"/>
        <end position="425"/>
    </location>
</feature>
<dbReference type="PANTHER" id="PTHR43394">
    <property type="entry name" value="ATP-DEPENDENT PERMEASE MDL1, MITOCHONDRIAL"/>
    <property type="match status" value="1"/>
</dbReference>
<dbReference type="Pfam" id="PF00664">
    <property type="entry name" value="ABC_membrane"/>
    <property type="match status" value="1"/>
</dbReference>
<dbReference type="PROSITE" id="PS50990">
    <property type="entry name" value="PEPTIDASE_C39"/>
    <property type="match status" value="1"/>
</dbReference>
<dbReference type="InterPro" id="IPR011527">
    <property type="entry name" value="ABC1_TM_dom"/>
</dbReference>
<keyword evidence="8 15" id="KW-0067">ATP-binding</keyword>
<dbReference type="Proteomes" id="UP000184263">
    <property type="component" value="Unassembled WGS sequence"/>
</dbReference>
<feature type="transmembrane region" description="Helical" evidence="11">
    <location>
        <begin position="315"/>
        <end position="335"/>
    </location>
</feature>
<dbReference type="CDD" id="cd18569">
    <property type="entry name" value="ABC_6TM_NHLM_bacteriocin"/>
    <property type="match status" value="1"/>
</dbReference>
<keyword evidence="4 11" id="KW-0812">Transmembrane</keyword>
<dbReference type="InterPro" id="IPR036640">
    <property type="entry name" value="ABC1_TM_sf"/>
</dbReference>
<dbReference type="Pfam" id="PF00005">
    <property type="entry name" value="ABC_tran"/>
    <property type="match status" value="1"/>
</dbReference>
<dbReference type="GO" id="GO:0008234">
    <property type="term" value="F:cysteine-type peptidase activity"/>
    <property type="evidence" value="ECO:0007669"/>
    <property type="project" value="UniProtKB-KW"/>
</dbReference>
<evidence type="ECO:0000313" key="16">
    <source>
        <dbReference type="Proteomes" id="UP000184263"/>
    </source>
</evidence>
<evidence type="ECO:0000256" key="4">
    <source>
        <dbReference type="ARBA" id="ARBA00022692"/>
    </source>
</evidence>
<dbReference type="Gene3D" id="3.40.50.300">
    <property type="entry name" value="P-loop containing nucleotide triphosphate hydrolases"/>
    <property type="match status" value="1"/>
</dbReference>
<keyword evidence="7" id="KW-0788">Thiol protease</keyword>
<dbReference type="InterPro" id="IPR027417">
    <property type="entry name" value="P-loop_NTPase"/>
</dbReference>
<dbReference type="PROSITE" id="PS00211">
    <property type="entry name" value="ABC_TRANSPORTER_1"/>
    <property type="match status" value="1"/>
</dbReference>
<proteinExistence type="predicted"/>
<keyword evidence="9 11" id="KW-1133">Transmembrane helix</keyword>
<dbReference type="InterPro" id="IPR039421">
    <property type="entry name" value="Type_1_exporter"/>
</dbReference>
<dbReference type="InterPro" id="IPR022514">
    <property type="entry name" value="NHPM_micro_ABC1"/>
</dbReference>
<evidence type="ECO:0000256" key="5">
    <source>
        <dbReference type="ARBA" id="ARBA00022741"/>
    </source>
</evidence>
<keyword evidence="3" id="KW-1003">Cell membrane</keyword>
<evidence type="ECO:0000259" key="12">
    <source>
        <dbReference type="PROSITE" id="PS50893"/>
    </source>
</evidence>
<feature type="domain" description="Peptidase C39" evidence="14">
    <location>
        <begin position="25"/>
        <end position="148"/>
    </location>
</feature>
<dbReference type="FunFam" id="3.40.50.300:FF:000299">
    <property type="entry name" value="ABC transporter ATP-binding protein/permease"/>
    <property type="match status" value="1"/>
</dbReference>
<evidence type="ECO:0000259" key="13">
    <source>
        <dbReference type="PROSITE" id="PS50929"/>
    </source>
</evidence>
<dbReference type="EMBL" id="FRBC01000012">
    <property type="protein sequence ID" value="SHK67275.1"/>
    <property type="molecule type" value="Genomic_DNA"/>
</dbReference>
<dbReference type="Pfam" id="PF03412">
    <property type="entry name" value="Peptidase_C39"/>
    <property type="match status" value="1"/>
</dbReference>